<dbReference type="AlphaFoldDB" id="A0AAD8UA91"/>
<proteinExistence type="predicted"/>
<keyword evidence="1" id="KW-0472">Membrane</keyword>
<evidence type="ECO:0000313" key="2">
    <source>
        <dbReference type="EMBL" id="KAK1715532.1"/>
    </source>
</evidence>
<evidence type="ECO:0000256" key="1">
    <source>
        <dbReference type="SAM" id="Phobius"/>
    </source>
</evidence>
<dbReference type="EMBL" id="JAHMHS010000121">
    <property type="protein sequence ID" value="KAK1715532.1"/>
    <property type="molecule type" value="Genomic_DNA"/>
</dbReference>
<feature type="transmembrane region" description="Helical" evidence="1">
    <location>
        <begin position="20"/>
        <end position="39"/>
    </location>
</feature>
<sequence length="131" mass="14672">MGDAYLTAAHIPRGEPTPRSVNNVLTTSFSIIIFLLRAAQCCGILMRLKRAQRGCCSGSFLASIFVPFWLIWGTAGNCTRDGMELCVFALGWPRLLSHRRRKPFGLFVIAECHSTRYDAWPGLRSLHFIPS</sequence>
<feature type="transmembrane region" description="Helical" evidence="1">
    <location>
        <begin position="51"/>
        <end position="72"/>
    </location>
</feature>
<dbReference type="Proteomes" id="UP001244207">
    <property type="component" value="Unassembled WGS sequence"/>
</dbReference>
<keyword evidence="3" id="KW-1185">Reference proteome</keyword>
<dbReference type="RefSeq" id="XP_060360331.1">
    <property type="nucleotide sequence ID" value="XM_060509187.1"/>
</dbReference>
<comment type="caution">
    <text evidence="2">The sequence shown here is derived from an EMBL/GenBank/DDBJ whole genome shotgun (WGS) entry which is preliminary data.</text>
</comment>
<accession>A0AAD8UA91</accession>
<reference evidence="2" key="1">
    <citation type="submission" date="2021-12" db="EMBL/GenBank/DDBJ databases">
        <title>Comparative genomics, transcriptomics and evolutionary studies reveal genomic signatures of adaptation to plant cell wall in hemibiotrophic fungi.</title>
        <authorList>
            <consortium name="DOE Joint Genome Institute"/>
            <person name="Baroncelli R."/>
            <person name="Diaz J.F."/>
            <person name="Benocci T."/>
            <person name="Peng M."/>
            <person name="Battaglia E."/>
            <person name="Haridas S."/>
            <person name="Andreopoulos W."/>
            <person name="Labutti K."/>
            <person name="Pangilinan J."/>
            <person name="Floch G.L."/>
            <person name="Makela M.R."/>
            <person name="Henrissat B."/>
            <person name="Grigoriev I.V."/>
            <person name="Crouch J.A."/>
            <person name="De Vries R.P."/>
            <person name="Sukno S.A."/>
            <person name="Thon M.R."/>
        </authorList>
    </citation>
    <scope>NUCLEOTIDE SEQUENCE</scope>
    <source>
        <strain evidence="2">CBS 112980</strain>
    </source>
</reference>
<keyword evidence="1" id="KW-0812">Transmembrane</keyword>
<keyword evidence="1" id="KW-1133">Transmembrane helix</keyword>
<dbReference type="GeneID" id="85393086"/>
<evidence type="ECO:0000313" key="3">
    <source>
        <dbReference type="Proteomes" id="UP001244207"/>
    </source>
</evidence>
<name>A0AAD8UA91_GLOAC</name>
<organism evidence="2 3">
    <name type="scientific">Glomerella acutata</name>
    <name type="common">Colletotrichum acutatum</name>
    <dbReference type="NCBI Taxonomy" id="27357"/>
    <lineage>
        <taxon>Eukaryota</taxon>
        <taxon>Fungi</taxon>
        <taxon>Dikarya</taxon>
        <taxon>Ascomycota</taxon>
        <taxon>Pezizomycotina</taxon>
        <taxon>Sordariomycetes</taxon>
        <taxon>Hypocreomycetidae</taxon>
        <taxon>Glomerellales</taxon>
        <taxon>Glomerellaceae</taxon>
        <taxon>Colletotrichum</taxon>
        <taxon>Colletotrichum acutatum species complex</taxon>
    </lineage>
</organism>
<protein>
    <submittedName>
        <fullName evidence="2">Uncharacterized protein</fullName>
    </submittedName>
</protein>
<gene>
    <name evidence="2" type="ORF">BDZ83DRAFT_635561</name>
</gene>